<gene>
    <name evidence="1" type="ORF">GCM10007420_18030</name>
</gene>
<evidence type="ECO:0000313" key="1">
    <source>
        <dbReference type="EMBL" id="GGH02209.1"/>
    </source>
</evidence>
<evidence type="ECO:0000313" key="2">
    <source>
        <dbReference type="Proteomes" id="UP000648722"/>
    </source>
</evidence>
<accession>A0ABQ1XTD9</accession>
<dbReference type="Proteomes" id="UP000648722">
    <property type="component" value="Unassembled WGS sequence"/>
</dbReference>
<dbReference type="EMBL" id="BMFS01000007">
    <property type="protein sequence ID" value="GGH02209.1"/>
    <property type="molecule type" value="Genomic_DNA"/>
</dbReference>
<protein>
    <submittedName>
        <fullName evidence="1">Uncharacterized protein</fullName>
    </submittedName>
</protein>
<sequence length="82" mass="8786">MGGTAFLSRVSPAQAGAQIFGWIPAFAGKTQRKDFQTSSFRKRRQALSGTQLSFCKDWVPGLPRIKAGLARNDEGGAGGIMQ</sequence>
<proteinExistence type="predicted"/>
<reference evidence="2" key="1">
    <citation type="journal article" date="2019" name="Int. J. Syst. Evol. Microbiol.">
        <title>The Global Catalogue of Microorganisms (GCM) 10K type strain sequencing project: providing services to taxonomists for standard genome sequencing and annotation.</title>
        <authorList>
            <consortium name="The Broad Institute Genomics Platform"/>
            <consortium name="The Broad Institute Genome Sequencing Center for Infectious Disease"/>
            <person name="Wu L."/>
            <person name="Ma J."/>
        </authorList>
    </citation>
    <scope>NUCLEOTIDE SEQUENCE [LARGE SCALE GENOMIC DNA]</scope>
    <source>
        <strain evidence="2">CGMCC 1.12766</strain>
    </source>
</reference>
<organism evidence="1 2">
    <name type="scientific">Glycocaulis albus</name>
    <dbReference type="NCBI Taxonomy" id="1382801"/>
    <lineage>
        <taxon>Bacteria</taxon>
        <taxon>Pseudomonadati</taxon>
        <taxon>Pseudomonadota</taxon>
        <taxon>Alphaproteobacteria</taxon>
        <taxon>Maricaulales</taxon>
        <taxon>Maricaulaceae</taxon>
        <taxon>Glycocaulis</taxon>
    </lineage>
</organism>
<comment type="caution">
    <text evidence="1">The sequence shown here is derived from an EMBL/GenBank/DDBJ whole genome shotgun (WGS) entry which is preliminary data.</text>
</comment>
<name>A0ABQ1XTD9_9PROT</name>
<keyword evidence="2" id="KW-1185">Reference proteome</keyword>